<evidence type="ECO:0000313" key="1">
    <source>
        <dbReference type="EMBL" id="GGR34338.1"/>
    </source>
</evidence>
<dbReference type="Pfam" id="PF13822">
    <property type="entry name" value="ACC_epsilon"/>
    <property type="match status" value="1"/>
</dbReference>
<dbReference type="AlphaFoldDB" id="A0A918CPF0"/>
<accession>A0A918CPF0</accession>
<dbReference type="GO" id="GO:0003989">
    <property type="term" value="F:acetyl-CoA carboxylase activity"/>
    <property type="evidence" value="ECO:0007669"/>
    <property type="project" value="InterPro"/>
</dbReference>
<protein>
    <recommendedName>
        <fullName evidence="3">Acyl-CoA carboxylase subunit epsilon</fullName>
    </recommendedName>
</protein>
<sequence length="76" mass="8313">MTDQDAPPAVDLHFVDRRPPTPAETAAVIAVVTAVLEEHTPETSVAPAGRDEWVRSGSALRRPVETGQGRWQRSLR</sequence>
<dbReference type="GO" id="GO:0004658">
    <property type="term" value="F:propionyl-CoA carboxylase activity"/>
    <property type="evidence" value="ECO:0007669"/>
    <property type="project" value="InterPro"/>
</dbReference>
<dbReference type="Proteomes" id="UP000610303">
    <property type="component" value="Unassembled WGS sequence"/>
</dbReference>
<name>A0A918CPF0_AGRME</name>
<dbReference type="InterPro" id="IPR032716">
    <property type="entry name" value="ACC_epsilon"/>
</dbReference>
<comment type="caution">
    <text evidence="1">The sequence shown here is derived from an EMBL/GenBank/DDBJ whole genome shotgun (WGS) entry which is preliminary data.</text>
</comment>
<evidence type="ECO:0000313" key="2">
    <source>
        <dbReference type="Proteomes" id="UP000610303"/>
    </source>
</evidence>
<proteinExistence type="predicted"/>
<gene>
    <name evidence="1" type="ORF">GCM10010196_30450</name>
</gene>
<dbReference type="RefSeq" id="WP_189086257.1">
    <property type="nucleotide sequence ID" value="NZ_BMRJ01000004.1"/>
</dbReference>
<keyword evidence="2" id="KW-1185">Reference proteome</keyword>
<organism evidence="1 2">
    <name type="scientific">Agromyces mediolanus</name>
    <name type="common">Corynebacterium mediolanum</name>
    <dbReference type="NCBI Taxonomy" id="41986"/>
    <lineage>
        <taxon>Bacteria</taxon>
        <taxon>Bacillati</taxon>
        <taxon>Actinomycetota</taxon>
        <taxon>Actinomycetes</taxon>
        <taxon>Micrococcales</taxon>
        <taxon>Microbacteriaceae</taxon>
        <taxon>Agromyces</taxon>
    </lineage>
</organism>
<dbReference type="EMBL" id="BMRJ01000004">
    <property type="protein sequence ID" value="GGR34338.1"/>
    <property type="molecule type" value="Genomic_DNA"/>
</dbReference>
<reference evidence="1" key="2">
    <citation type="submission" date="2020-09" db="EMBL/GenBank/DDBJ databases">
        <authorList>
            <person name="Sun Q."/>
            <person name="Ohkuma M."/>
        </authorList>
    </citation>
    <scope>NUCLEOTIDE SEQUENCE</scope>
    <source>
        <strain evidence="1">JCM 3346</strain>
    </source>
</reference>
<evidence type="ECO:0008006" key="3">
    <source>
        <dbReference type="Google" id="ProtNLM"/>
    </source>
</evidence>
<reference evidence="1" key="1">
    <citation type="journal article" date="2014" name="Int. J. Syst. Evol. Microbiol.">
        <title>Complete genome sequence of Corynebacterium casei LMG S-19264T (=DSM 44701T), isolated from a smear-ripened cheese.</title>
        <authorList>
            <consortium name="US DOE Joint Genome Institute (JGI-PGF)"/>
            <person name="Walter F."/>
            <person name="Albersmeier A."/>
            <person name="Kalinowski J."/>
            <person name="Ruckert C."/>
        </authorList>
    </citation>
    <scope>NUCLEOTIDE SEQUENCE</scope>
    <source>
        <strain evidence="1">JCM 3346</strain>
    </source>
</reference>